<evidence type="ECO:0000256" key="1">
    <source>
        <dbReference type="SAM" id="SignalP"/>
    </source>
</evidence>
<feature type="signal peptide" evidence="1">
    <location>
        <begin position="1"/>
        <end position="21"/>
    </location>
</feature>
<dbReference type="AlphaFoldDB" id="A0A2S7VFG4"/>
<protein>
    <recommendedName>
        <fullName evidence="2">Lcl C-terminal domain-containing protein</fullName>
    </recommendedName>
</protein>
<sequence length="181" mass="20182">MMRLKLILGVTASLLSANTIAQTCVQTQTPSHQDGQFIDRKDGTLLDVTTNLLWSKCNLGEIYNQSNDTCDGTAIKYQNWQDALIATKDADLTTIAGQAGFRLPNIKELSSIVDYSCTRPAINLTYFPTTTNEPYWTNTPDAHKINSNYDGLIIDFEEALEVITDPDDIPHPLVRLVKIFN</sequence>
<keyword evidence="4" id="KW-1185">Reference proteome</keyword>
<feature type="domain" description="Lcl C-terminal" evidence="2">
    <location>
        <begin position="43"/>
        <end position="157"/>
    </location>
</feature>
<evidence type="ECO:0000259" key="2">
    <source>
        <dbReference type="Pfam" id="PF07603"/>
    </source>
</evidence>
<dbReference type="EMBL" id="MSCI01000002">
    <property type="protein sequence ID" value="PQJ60838.1"/>
    <property type="molecule type" value="Genomic_DNA"/>
</dbReference>
<dbReference type="PANTHER" id="PTHR35812:SF1">
    <property type="entry name" value="LIPOPROTEIN"/>
    <property type="match status" value="1"/>
</dbReference>
<organism evidence="3 4">
    <name type="scientific">Vibrio chagasii</name>
    <dbReference type="NCBI Taxonomy" id="170679"/>
    <lineage>
        <taxon>Bacteria</taxon>
        <taxon>Pseudomonadati</taxon>
        <taxon>Pseudomonadota</taxon>
        <taxon>Gammaproteobacteria</taxon>
        <taxon>Vibrionales</taxon>
        <taxon>Vibrionaceae</taxon>
        <taxon>Vibrio</taxon>
    </lineage>
</organism>
<keyword evidence="1" id="KW-0732">Signal</keyword>
<dbReference type="InterPro" id="IPR011460">
    <property type="entry name" value="Lcl_C"/>
</dbReference>
<feature type="chain" id="PRO_5015758592" description="Lcl C-terminal domain-containing protein" evidence="1">
    <location>
        <begin position="22"/>
        <end position="181"/>
    </location>
</feature>
<dbReference type="Pfam" id="PF07603">
    <property type="entry name" value="Lcl_C"/>
    <property type="match status" value="1"/>
</dbReference>
<evidence type="ECO:0000313" key="3">
    <source>
        <dbReference type="EMBL" id="PQJ60838.1"/>
    </source>
</evidence>
<dbReference type="Proteomes" id="UP000238707">
    <property type="component" value="Unassembled WGS sequence"/>
</dbReference>
<comment type="caution">
    <text evidence="3">The sequence shown here is derived from an EMBL/GenBank/DDBJ whole genome shotgun (WGS) entry which is preliminary data.</text>
</comment>
<proteinExistence type="predicted"/>
<gene>
    <name evidence="3" type="ORF">BTO10_16015</name>
</gene>
<name>A0A2S7VFG4_9VIBR</name>
<dbReference type="PANTHER" id="PTHR35812">
    <property type="entry name" value="LIPOPROTEIN"/>
    <property type="match status" value="1"/>
</dbReference>
<evidence type="ECO:0000313" key="4">
    <source>
        <dbReference type="Proteomes" id="UP000238707"/>
    </source>
</evidence>
<accession>A0A2S7VFG4</accession>
<reference evidence="3 4" key="1">
    <citation type="submission" date="2016-12" db="EMBL/GenBank/DDBJ databases">
        <title>Diversity of luminous bacteria.</title>
        <authorList>
            <person name="Yoshizawa S."/>
            <person name="Kogure K."/>
        </authorList>
    </citation>
    <scope>NUCLEOTIDE SEQUENCE [LARGE SCALE GENOMIC DNA]</scope>
    <source>
        <strain evidence="3 4">LC2-408</strain>
    </source>
</reference>